<dbReference type="PANTHER" id="PTHR14845:SF3">
    <property type="entry name" value="COILED-COIL DOMAIN CONTAINING 121, RETROGENE 1"/>
    <property type="match status" value="1"/>
</dbReference>
<feature type="domain" description="DUF4515" evidence="3">
    <location>
        <begin position="194"/>
        <end position="278"/>
    </location>
</feature>
<evidence type="ECO:0000256" key="2">
    <source>
        <dbReference type="SAM" id="MobiDB-lite"/>
    </source>
</evidence>
<feature type="non-terminal residue" evidence="4">
    <location>
        <position position="313"/>
    </location>
</feature>
<dbReference type="Pfam" id="PF14988">
    <property type="entry name" value="DUF4515"/>
    <property type="match status" value="2"/>
</dbReference>
<comment type="caution">
    <text evidence="4">The sequence shown here is derived from an EMBL/GenBank/DDBJ whole genome shotgun (WGS) entry which is preliminary data.</text>
</comment>
<feature type="region of interest" description="Disordered" evidence="2">
    <location>
        <begin position="166"/>
        <end position="235"/>
    </location>
</feature>
<reference evidence="4 5" key="1">
    <citation type="submission" date="2016-06" db="EMBL/GenBank/DDBJ databases">
        <title>The Draft Genome Sequence and Annotation of the Desert Woodrat Neotoma lepida.</title>
        <authorList>
            <person name="Campbell M."/>
            <person name="Oakeson K.F."/>
            <person name="Yandell M."/>
            <person name="Halpert J.R."/>
            <person name="Dearing D."/>
        </authorList>
    </citation>
    <scope>NUCLEOTIDE SEQUENCE [LARGE SCALE GENOMIC DNA]</scope>
    <source>
        <strain evidence="4">417</strain>
        <tissue evidence="4">Liver</tissue>
    </source>
</reference>
<evidence type="ECO:0000256" key="1">
    <source>
        <dbReference type="ARBA" id="ARBA00023054"/>
    </source>
</evidence>
<dbReference type="PANTHER" id="PTHR14845">
    <property type="entry name" value="COILED-COIL DOMAIN-CONTAINING 166"/>
    <property type="match status" value="1"/>
</dbReference>
<dbReference type="InterPro" id="IPR032777">
    <property type="entry name" value="DUF4515"/>
</dbReference>
<evidence type="ECO:0000313" key="4">
    <source>
        <dbReference type="EMBL" id="OBS79611.1"/>
    </source>
</evidence>
<sequence>MMEDENRSLGRANHEMAKRPLFRSFGPLAIATNPLQRGHSECSYSRSMVAEDRRSFFPLPSYLTGIGKYSQPQTLMELHKAEGGPTRKPCKNMKETQVPQEQLQDTRQPQEPKVLVQAEKSFLKCLIKNCNQYKKNQERPRKGCVQDCGEIEKRKHVVSGYMKQTTDLQSQDKKNQTDLQQPLQAVTRQRASPEKSLSEQEVLPMVQGEETQAKPVQEKSQAAELSAKDSKPKIYPSINEENQPLWKKLEQLAQDYYRVEDTRKQLLKQKQELKYQRWDSVIRGTSITLAERQHKQQQCPKVLKNRLSTHLCP</sequence>
<dbReference type="Proteomes" id="UP000092124">
    <property type="component" value="Unassembled WGS sequence"/>
</dbReference>
<keyword evidence="5" id="KW-1185">Reference proteome</keyword>
<feature type="domain" description="DUF4515" evidence="3">
    <location>
        <begin position="119"/>
        <end position="187"/>
    </location>
</feature>
<name>A0A1A6HMW0_NEOLE</name>
<feature type="compositionally biased region" description="Polar residues" evidence="2">
    <location>
        <begin position="177"/>
        <end position="190"/>
    </location>
</feature>
<evidence type="ECO:0000313" key="5">
    <source>
        <dbReference type="Proteomes" id="UP000092124"/>
    </source>
</evidence>
<dbReference type="EMBL" id="LZPO01018971">
    <property type="protein sequence ID" value="OBS79611.1"/>
    <property type="molecule type" value="Genomic_DNA"/>
</dbReference>
<evidence type="ECO:0000259" key="3">
    <source>
        <dbReference type="Pfam" id="PF14988"/>
    </source>
</evidence>
<dbReference type="STRING" id="56216.A0A1A6HMW0"/>
<accession>A0A1A6HMW0</accession>
<dbReference type="OrthoDB" id="9628104at2759"/>
<protein>
    <recommendedName>
        <fullName evidence="3">DUF4515 domain-containing protein</fullName>
    </recommendedName>
</protein>
<gene>
    <name evidence="4" type="ORF">A6R68_22187</name>
</gene>
<dbReference type="AlphaFoldDB" id="A0A1A6HMW0"/>
<keyword evidence="1" id="KW-0175">Coiled coil</keyword>
<proteinExistence type="predicted"/>
<organism evidence="4 5">
    <name type="scientific">Neotoma lepida</name>
    <name type="common">Desert woodrat</name>
    <dbReference type="NCBI Taxonomy" id="56216"/>
    <lineage>
        <taxon>Eukaryota</taxon>
        <taxon>Metazoa</taxon>
        <taxon>Chordata</taxon>
        <taxon>Craniata</taxon>
        <taxon>Vertebrata</taxon>
        <taxon>Euteleostomi</taxon>
        <taxon>Mammalia</taxon>
        <taxon>Eutheria</taxon>
        <taxon>Euarchontoglires</taxon>
        <taxon>Glires</taxon>
        <taxon>Rodentia</taxon>
        <taxon>Myomorpha</taxon>
        <taxon>Muroidea</taxon>
        <taxon>Cricetidae</taxon>
        <taxon>Neotominae</taxon>
        <taxon>Neotoma</taxon>
    </lineage>
</organism>